<dbReference type="RefSeq" id="WP_263372001.1">
    <property type="nucleotide sequence ID" value="NZ_JAGSYD010000003.1"/>
</dbReference>
<protein>
    <submittedName>
        <fullName evidence="2">Uncharacterized protein</fullName>
    </submittedName>
</protein>
<comment type="caution">
    <text evidence="2">The sequence shown here is derived from an EMBL/GenBank/DDBJ whole genome shotgun (WGS) entry which is preliminary data.</text>
</comment>
<dbReference type="Proteomes" id="UP001596391">
    <property type="component" value="Unassembled WGS sequence"/>
</dbReference>
<accession>A0ABW1Z866</accession>
<name>A0ABW1Z866_9BACT</name>
<sequence>MTNMIQKLATKTNLKRVLGAGALAAAMFAVATPKAEAQRVFFGVHVGGPRYFAPVPPPPAYYGYGYGYHYGPYGYRHYAPPPPPRYYGHRW</sequence>
<keyword evidence="3" id="KW-1185">Reference proteome</keyword>
<dbReference type="EMBL" id="JBHSWI010000001">
    <property type="protein sequence ID" value="MFC6645644.1"/>
    <property type="molecule type" value="Genomic_DNA"/>
</dbReference>
<evidence type="ECO:0000313" key="2">
    <source>
        <dbReference type="EMBL" id="MFC6645644.1"/>
    </source>
</evidence>
<keyword evidence="1" id="KW-0732">Signal</keyword>
<proteinExistence type="predicted"/>
<reference evidence="3" key="1">
    <citation type="journal article" date="2019" name="Int. J. Syst. Evol. Microbiol.">
        <title>The Global Catalogue of Microorganisms (GCM) 10K type strain sequencing project: providing services to taxonomists for standard genome sequencing and annotation.</title>
        <authorList>
            <consortium name="The Broad Institute Genomics Platform"/>
            <consortium name="The Broad Institute Genome Sequencing Center for Infectious Disease"/>
            <person name="Wu L."/>
            <person name="Ma J."/>
        </authorList>
    </citation>
    <scope>NUCLEOTIDE SEQUENCE [LARGE SCALE GENOMIC DNA]</scope>
    <source>
        <strain evidence="3">CGMCC 1.16026</strain>
    </source>
</reference>
<feature type="signal peptide" evidence="1">
    <location>
        <begin position="1"/>
        <end position="31"/>
    </location>
</feature>
<feature type="chain" id="PRO_5047343638" evidence="1">
    <location>
        <begin position="32"/>
        <end position="91"/>
    </location>
</feature>
<organism evidence="2 3">
    <name type="scientific">Granulicella cerasi</name>
    <dbReference type="NCBI Taxonomy" id="741063"/>
    <lineage>
        <taxon>Bacteria</taxon>
        <taxon>Pseudomonadati</taxon>
        <taxon>Acidobacteriota</taxon>
        <taxon>Terriglobia</taxon>
        <taxon>Terriglobales</taxon>
        <taxon>Acidobacteriaceae</taxon>
        <taxon>Granulicella</taxon>
    </lineage>
</organism>
<evidence type="ECO:0000256" key="1">
    <source>
        <dbReference type="SAM" id="SignalP"/>
    </source>
</evidence>
<gene>
    <name evidence="2" type="ORF">ACFQBQ_08625</name>
</gene>
<evidence type="ECO:0000313" key="3">
    <source>
        <dbReference type="Proteomes" id="UP001596391"/>
    </source>
</evidence>